<comment type="caution">
    <text evidence="1">The sequence shown here is derived from an EMBL/GenBank/DDBJ whole genome shotgun (WGS) entry which is preliminary data.</text>
</comment>
<proteinExistence type="predicted"/>
<organism evidence="1 2">
    <name type="scientific">Gossypium trilobum</name>
    <dbReference type="NCBI Taxonomy" id="34281"/>
    <lineage>
        <taxon>Eukaryota</taxon>
        <taxon>Viridiplantae</taxon>
        <taxon>Streptophyta</taxon>
        <taxon>Embryophyta</taxon>
        <taxon>Tracheophyta</taxon>
        <taxon>Spermatophyta</taxon>
        <taxon>Magnoliopsida</taxon>
        <taxon>eudicotyledons</taxon>
        <taxon>Gunneridae</taxon>
        <taxon>Pentapetalae</taxon>
        <taxon>rosids</taxon>
        <taxon>malvids</taxon>
        <taxon>Malvales</taxon>
        <taxon>Malvaceae</taxon>
        <taxon>Malvoideae</taxon>
        <taxon>Gossypium</taxon>
    </lineage>
</organism>
<evidence type="ECO:0000313" key="1">
    <source>
        <dbReference type="EMBL" id="MBA0786499.1"/>
    </source>
</evidence>
<accession>A0A7J9FMH6</accession>
<dbReference type="Proteomes" id="UP000593568">
    <property type="component" value="Unassembled WGS sequence"/>
</dbReference>
<keyword evidence="2" id="KW-1185">Reference proteome</keyword>
<reference evidence="1 2" key="1">
    <citation type="journal article" date="2019" name="Genome Biol. Evol.">
        <title>Insights into the evolution of the New World diploid cottons (Gossypium, subgenus Houzingenia) based on genome sequencing.</title>
        <authorList>
            <person name="Grover C.E."/>
            <person name="Arick M.A. 2nd"/>
            <person name="Thrash A."/>
            <person name="Conover J.L."/>
            <person name="Sanders W.S."/>
            <person name="Peterson D.G."/>
            <person name="Frelichowski J.E."/>
            <person name="Scheffler J.A."/>
            <person name="Scheffler B.E."/>
            <person name="Wendel J.F."/>
        </authorList>
    </citation>
    <scope>NUCLEOTIDE SEQUENCE [LARGE SCALE GENOMIC DNA]</scope>
    <source>
        <strain evidence="1">8</strain>
        <tissue evidence="1">Leaf</tissue>
    </source>
</reference>
<dbReference type="EMBL" id="JABEZW010223226">
    <property type="protein sequence ID" value="MBA0786499.1"/>
    <property type="molecule type" value="Genomic_DNA"/>
</dbReference>
<dbReference type="AlphaFoldDB" id="A0A7J9FMH6"/>
<name>A0A7J9FMH6_9ROSI</name>
<evidence type="ECO:0000313" key="2">
    <source>
        <dbReference type="Proteomes" id="UP000593568"/>
    </source>
</evidence>
<gene>
    <name evidence="1" type="ORF">Gotri_026121</name>
</gene>
<sequence>MASAVKGSKMNLLSTVPLPITEPLLFLMKKSE</sequence>
<protein>
    <submittedName>
        <fullName evidence="1">Uncharacterized protein</fullName>
    </submittedName>
</protein>